<dbReference type="EMBL" id="NJGI01000001">
    <property type="protein sequence ID" value="PGH22427.1"/>
    <property type="molecule type" value="Genomic_DNA"/>
</dbReference>
<evidence type="ECO:0000313" key="1">
    <source>
        <dbReference type="EMBL" id="PGH22427.1"/>
    </source>
</evidence>
<sequence length="67" mass="8084">MIEYLQELRVRDGNNIRIINSHIFKEKYMTEDEIEVKKIEFSKYMQEIYSSEGINLEIIDNIITEVN</sequence>
<gene>
    <name evidence="1" type="ORF">RN96_04635</name>
</gene>
<reference evidence="1 2" key="1">
    <citation type="submission" date="2017-06" db="EMBL/GenBank/DDBJ databases">
        <title>Genome sequencing of Fusobacterium nucleatum subsp. polymorphum KCOM 1232 (=ChDC F37).</title>
        <authorList>
            <person name="Kook J.-K."/>
            <person name="Park S.-N."/>
            <person name="Lim Y.K."/>
            <person name="Roh H."/>
        </authorList>
    </citation>
    <scope>NUCLEOTIDE SEQUENCE [LARGE SCALE GENOMIC DNA]</scope>
    <source>
        <strain evidence="2">KCOM 1232 ( ChDC F37)</strain>
    </source>
</reference>
<evidence type="ECO:0000313" key="2">
    <source>
        <dbReference type="Proteomes" id="UP000222862"/>
    </source>
</evidence>
<comment type="caution">
    <text evidence="1">The sequence shown here is derived from an EMBL/GenBank/DDBJ whole genome shotgun (WGS) entry which is preliminary data.</text>
</comment>
<accession>A0A2B7YP68</accession>
<dbReference type="AlphaFoldDB" id="A0A2B7YP68"/>
<dbReference type="Proteomes" id="UP000222862">
    <property type="component" value="Unassembled WGS sequence"/>
</dbReference>
<proteinExistence type="predicted"/>
<dbReference type="RefSeq" id="WP_098702496.1">
    <property type="nucleotide sequence ID" value="NZ_NJGI01000001.1"/>
</dbReference>
<name>A0A2B7YP68_FUSNP</name>
<organism evidence="1 2">
    <name type="scientific">Fusobacterium nucleatum subsp. polymorphum</name>
    <name type="common">Fusobacterium polymorphum</name>
    <dbReference type="NCBI Taxonomy" id="76857"/>
    <lineage>
        <taxon>Bacteria</taxon>
        <taxon>Fusobacteriati</taxon>
        <taxon>Fusobacteriota</taxon>
        <taxon>Fusobacteriia</taxon>
        <taxon>Fusobacteriales</taxon>
        <taxon>Fusobacteriaceae</taxon>
        <taxon>Fusobacterium</taxon>
    </lineage>
</organism>
<protein>
    <submittedName>
        <fullName evidence="1">Uncharacterized protein</fullName>
    </submittedName>
</protein>